<dbReference type="EMBL" id="CP026538">
    <property type="protein sequence ID" value="QAZ69079.1"/>
    <property type="molecule type" value="Genomic_DNA"/>
</dbReference>
<proteinExistence type="predicted"/>
<sequence length="323" mass="34736">MSLSLSEIEAITNDYFAAAGGRAVDIYFRNSFLLDLLMNRQAGLFERPAGGEKIRVPLSYSDSEGGFFTRADTLSSDDRVTINAAAFNWKHAYGNATVYLTDEVAAAGDYAVVQFVTQKLETAQRTCSGWLAATLYSAAGDEAPTLTGLRALTSPDPDKAYGGIAENDLVAADGSKPWKGVTVADAETMSLETLQTLRSAAKVSDGRDGKPNVAVTTEALYNKVSRILQVQQRFVTDDGVAQAGFAHLVYEGMVLAADDYCPAGHLFTVNTNHLGFAIHQNGFFARQPWVDLAGPAGRSMKILWHGNLICSNRKAHACHANLS</sequence>
<keyword evidence="2" id="KW-1185">Reference proteome</keyword>
<accession>A0A4P6I4Y4</accession>
<dbReference type="KEGG" id="dcb:C3Y92_18285"/>
<protein>
    <submittedName>
        <fullName evidence="1">Phage major capsid protein</fullName>
    </submittedName>
</protein>
<dbReference type="AlphaFoldDB" id="A0A4P6I4Y4"/>
<organism evidence="1 2">
    <name type="scientific">Solidesulfovibrio carbinolicus</name>
    <dbReference type="NCBI Taxonomy" id="296842"/>
    <lineage>
        <taxon>Bacteria</taxon>
        <taxon>Pseudomonadati</taxon>
        <taxon>Thermodesulfobacteriota</taxon>
        <taxon>Desulfovibrionia</taxon>
        <taxon>Desulfovibrionales</taxon>
        <taxon>Desulfovibrionaceae</taxon>
        <taxon>Solidesulfovibrio</taxon>
    </lineage>
</organism>
<evidence type="ECO:0000313" key="2">
    <source>
        <dbReference type="Proteomes" id="UP000293296"/>
    </source>
</evidence>
<dbReference type="NCBIfam" id="NF033394">
    <property type="entry name" value="capsid_maj_Podo"/>
    <property type="match status" value="1"/>
</dbReference>
<evidence type="ECO:0000313" key="1">
    <source>
        <dbReference type="EMBL" id="QAZ69079.1"/>
    </source>
</evidence>
<dbReference type="RefSeq" id="WP_129355127.1">
    <property type="nucleotide sequence ID" value="NZ_CP026538.1"/>
</dbReference>
<dbReference type="OrthoDB" id="5443312at2"/>
<name>A0A4P6I4Y4_9BACT</name>
<gene>
    <name evidence="1" type="ORF">C3Y92_18285</name>
</gene>
<reference evidence="1 2" key="1">
    <citation type="submission" date="2018-02" db="EMBL/GenBank/DDBJ databases">
        <title>Genome sequence of Desulfovibrio carbinolicus DSM 3852.</title>
        <authorList>
            <person name="Wilbanks E."/>
            <person name="Skennerton C.T."/>
            <person name="Orphan V.J."/>
        </authorList>
    </citation>
    <scope>NUCLEOTIDE SEQUENCE [LARGE SCALE GENOMIC DNA]</scope>
    <source>
        <strain evidence="1 2">DSM 3852</strain>
    </source>
</reference>
<dbReference type="InterPro" id="IPR049718">
    <property type="entry name" value="AKO59007-like"/>
</dbReference>
<dbReference type="Proteomes" id="UP000293296">
    <property type="component" value="Chromosome"/>
</dbReference>